<dbReference type="EMBL" id="BRPK01000028">
    <property type="protein sequence ID" value="GLB45757.1"/>
    <property type="molecule type" value="Genomic_DNA"/>
</dbReference>
<evidence type="ECO:0000313" key="1">
    <source>
        <dbReference type="EMBL" id="GLB45757.1"/>
    </source>
</evidence>
<protein>
    <submittedName>
        <fullName evidence="1">Uncharacterized protein</fullName>
    </submittedName>
</protein>
<evidence type="ECO:0000313" key="2">
    <source>
        <dbReference type="Proteomes" id="UP001063166"/>
    </source>
</evidence>
<keyword evidence="2" id="KW-1185">Reference proteome</keyword>
<reference evidence="1" key="1">
    <citation type="submission" date="2022-07" db="EMBL/GenBank/DDBJ databases">
        <title>The genome of Lyophyllum shimeji provides insight into the initial evolution of ectomycorrhizal fungal genome.</title>
        <authorList>
            <person name="Kobayashi Y."/>
            <person name="Shibata T."/>
            <person name="Hirakawa H."/>
            <person name="Shigenobu S."/>
            <person name="Nishiyama T."/>
            <person name="Yamada A."/>
            <person name="Hasebe M."/>
            <person name="Kawaguchi M."/>
        </authorList>
    </citation>
    <scope>NUCLEOTIDE SEQUENCE</scope>
    <source>
        <strain evidence="1">AT787</strain>
    </source>
</reference>
<gene>
    <name evidence="1" type="ORF">LshimejAT787_2800020</name>
</gene>
<dbReference type="Proteomes" id="UP001063166">
    <property type="component" value="Unassembled WGS sequence"/>
</dbReference>
<accession>A0A9P3PZ49</accession>
<organism evidence="1 2">
    <name type="scientific">Lyophyllum shimeji</name>
    <name type="common">Hon-shimeji</name>
    <name type="synonym">Tricholoma shimeji</name>
    <dbReference type="NCBI Taxonomy" id="47721"/>
    <lineage>
        <taxon>Eukaryota</taxon>
        <taxon>Fungi</taxon>
        <taxon>Dikarya</taxon>
        <taxon>Basidiomycota</taxon>
        <taxon>Agaricomycotina</taxon>
        <taxon>Agaricomycetes</taxon>
        <taxon>Agaricomycetidae</taxon>
        <taxon>Agaricales</taxon>
        <taxon>Tricholomatineae</taxon>
        <taxon>Lyophyllaceae</taxon>
        <taxon>Lyophyllum</taxon>
    </lineage>
</organism>
<comment type="caution">
    <text evidence="1">The sequence shown here is derived from an EMBL/GenBank/DDBJ whole genome shotgun (WGS) entry which is preliminary data.</text>
</comment>
<dbReference type="AlphaFoldDB" id="A0A9P3PZ49"/>
<name>A0A9P3PZ49_LYOSH</name>
<proteinExistence type="predicted"/>
<sequence length="68" mass="7506">MSLIPLATREVKGLCPALKCRPIPNAPLRVATARRRLQPSLPWQANCPNAAAPGPPKQWFIPGIRNKR</sequence>